<feature type="compositionally biased region" description="Polar residues" evidence="1">
    <location>
        <begin position="1"/>
        <end position="17"/>
    </location>
</feature>
<dbReference type="RefSeq" id="WP_094727196.1">
    <property type="nucleotide sequence ID" value="NZ_JBHLWS010000001.1"/>
</dbReference>
<dbReference type="Proteomes" id="UP000243657">
    <property type="component" value="Unassembled WGS sequence"/>
</dbReference>
<proteinExistence type="predicted"/>
<dbReference type="InterPro" id="IPR053145">
    <property type="entry name" value="AB_hydrolase_Est10"/>
</dbReference>
<reference evidence="4 5" key="1">
    <citation type="journal article" date="2017" name="BMC Genomics">
        <title>Comparative genomic and phylogenomic analyses of the Bifidobacteriaceae family.</title>
        <authorList>
            <person name="Lugli G.A."/>
            <person name="Milani C."/>
            <person name="Turroni F."/>
            <person name="Duranti S."/>
            <person name="Mancabelli L."/>
            <person name="Mangifesta M."/>
            <person name="Ferrario C."/>
            <person name="Modesto M."/>
            <person name="Mattarelli P."/>
            <person name="Jiri K."/>
            <person name="van Sinderen D."/>
            <person name="Ventura M."/>
        </authorList>
    </citation>
    <scope>NUCLEOTIDE SEQUENCE [LARGE SCALE GENOMIC DNA]</scope>
    <source>
        <strain evidence="4 5">DSM 24762</strain>
    </source>
</reference>
<protein>
    <submittedName>
        <fullName evidence="4">Esterase</fullName>
    </submittedName>
</protein>
<organism evidence="4 5">
    <name type="scientific">Alloscardovia macacae</name>
    <dbReference type="NCBI Taxonomy" id="1160091"/>
    <lineage>
        <taxon>Bacteria</taxon>
        <taxon>Bacillati</taxon>
        <taxon>Actinomycetota</taxon>
        <taxon>Actinomycetes</taxon>
        <taxon>Bifidobacteriales</taxon>
        <taxon>Bifidobacteriaceae</taxon>
        <taxon>Alloscardovia</taxon>
    </lineage>
</organism>
<dbReference type="SUPFAM" id="SSF53474">
    <property type="entry name" value="alpha/beta-Hydrolases"/>
    <property type="match status" value="1"/>
</dbReference>
<evidence type="ECO:0000313" key="5">
    <source>
        <dbReference type="Proteomes" id="UP000243657"/>
    </source>
</evidence>
<dbReference type="Pfam" id="PF08840">
    <property type="entry name" value="BAAT_C"/>
    <property type="match status" value="1"/>
</dbReference>
<evidence type="ECO:0000259" key="3">
    <source>
        <dbReference type="Pfam" id="PF08840"/>
    </source>
</evidence>
<evidence type="ECO:0000256" key="1">
    <source>
        <dbReference type="SAM" id="MobiDB-lite"/>
    </source>
</evidence>
<evidence type="ECO:0000313" key="4">
    <source>
        <dbReference type="EMBL" id="OZG53187.1"/>
    </source>
</evidence>
<feature type="domain" description="BAAT/Acyl-CoA thioester hydrolase C-terminal" evidence="3">
    <location>
        <begin position="301"/>
        <end position="452"/>
    </location>
</feature>
<feature type="compositionally biased region" description="Low complexity" evidence="1">
    <location>
        <begin position="107"/>
        <end position="150"/>
    </location>
</feature>
<keyword evidence="2" id="KW-0812">Transmembrane</keyword>
<feature type="transmembrane region" description="Helical" evidence="2">
    <location>
        <begin position="57"/>
        <end position="74"/>
    </location>
</feature>
<comment type="caution">
    <text evidence="4">The sequence shown here is derived from an EMBL/GenBank/DDBJ whole genome shotgun (WGS) entry which is preliminary data.</text>
</comment>
<feature type="transmembrane region" description="Helical" evidence="2">
    <location>
        <begin position="673"/>
        <end position="697"/>
    </location>
</feature>
<feature type="compositionally biased region" description="Low complexity" evidence="1">
    <location>
        <begin position="200"/>
        <end position="242"/>
    </location>
</feature>
<dbReference type="PANTHER" id="PTHR43265:SF1">
    <property type="entry name" value="ESTERASE ESTD"/>
    <property type="match status" value="1"/>
</dbReference>
<gene>
    <name evidence="4" type="ORF">ALMA_1489</name>
</gene>
<dbReference type="PANTHER" id="PTHR43265">
    <property type="entry name" value="ESTERASE ESTD"/>
    <property type="match status" value="1"/>
</dbReference>
<dbReference type="AlphaFoldDB" id="A0A261F240"/>
<dbReference type="InterPro" id="IPR014940">
    <property type="entry name" value="BAAT_C"/>
</dbReference>
<dbReference type="GO" id="GO:0052689">
    <property type="term" value="F:carboxylic ester hydrolase activity"/>
    <property type="evidence" value="ECO:0007669"/>
    <property type="project" value="TreeGrafter"/>
</dbReference>
<name>A0A261F240_9BIFI</name>
<dbReference type="Gene3D" id="3.40.50.1820">
    <property type="entry name" value="alpha/beta hydrolase"/>
    <property type="match status" value="1"/>
</dbReference>
<keyword evidence="2" id="KW-0472">Membrane</keyword>
<feature type="region of interest" description="Disordered" evidence="1">
    <location>
        <begin position="1"/>
        <end position="25"/>
    </location>
</feature>
<feature type="transmembrane region" description="Helical" evidence="2">
    <location>
        <begin position="616"/>
        <end position="639"/>
    </location>
</feature>
<dbReference type="InterPro" id="IPR029058">
    <property type="entry name" value="AB_hydrolase_fold"/>
</dbReference>
<feature type="transmembrane region" description="Helical" evidence="2">
    <location>
        <begin position="573"/>
        <end position="596"/>
    </location>
</feature>
<sequence length="700" mass="76789">MTTSKPQTSKPQTSKSQGKSERKSVHRFQQKILAIRTWYSVHTEDYDDGSWRPLKRVVVVAVVFAVLMGLFMGVSRATSIDWTNGPRDQIISSTGSDTSVTFGMRDAAQSSSDASAQEGRGAQTSQSSQSAQSSQVSEQSAQSAQSAQQSLPRRGTYAVKEIHDTIDIVQDGTGEVQKDNVILRIPENPENVGEKGTSVGSESISGSRELSSQASASSGSASPTSSSSTSSSSTSASQPHSGMPAAIFVHGAGTGNADDSFNDVAADLASAGFATLVMDKPRWKTWDATRDYPSSAKAYLKGVQYLRDLSYVNDEKVGIFTTSEGTWISPYMVREDKRIAFQVMMSPMVFSPRHSLAFSVAQIFAIVGANQGYQNFVQRIFSLDLGMFGITNIDFESQIPQGYNVPILVAYGAKDVLTAQVSGAQRILELAHSVGNWDVTVRTYPIGNHVLRLGDQTQAKTLYVDHYEYDFVDWAVGVTRDEYASGALVQTSSKISGADVQQPIAVPQFLQSHRALTIYFVLLHAFMLLWILVTLILGLYALGRKLYLRRLAKKTGEPVRHVFGFQGRYQRTLLRLVFVTLLALLIFVAGVGQLIWRVVNLIWGAAPPEPGVTYWSWYAIQVVCILVVLTWALMAAAAFESLSVRLARAHAVGETRTLAQRKKMPPLLASERFGIVFFNVAIEMMFSVLLVFAYWGLFIY</sequence>
<keyword evidence="5" id="KW-1185">Reference proteome</keyword>
<feature type="region of interest" description="Disordered" evidence="1">
    <location>
        <begin position="180"/>
        <end position="249"/>
    </location>
</feature>
<evidence type="ECO:0000256" key="2">
    <source>
        <dbReference type="SAM" id="Phobius"/>
    </source>
</evidence>
<keyword evidence="2" id="KW-1133">Transmembrane helix</keyword>
<accession>A0A261F240</accession>
<dbReference type="EMBL" id="MWWT01000009">
    <property type="protein sequence ID" value="OZG53187.1"/>
    <property type="molecule type" value="Genomic_DNA"/>
</dbReference>
<feature type="region of interest" description="Disordered" evidence="1">
    <location>
        <begin position="107"/>
        <end position="154"/>
    </location>
</feature>
<feature type="transmembrane region" description="Helical" evidence="2">
    <location>
        <begin position="518"/>
        <end position="543"/>
    </location>
</feature>